<evidence type="ECO:0000256" key="2">
    <source>
        <dbReference type="ARBA" id="ARBA00023002"/>
    </source>
</evidence>
<dbReference type="AlphaFoldDB" id="A0A9P7YX61"/>
<organism evidence="6 7">
    <name type="scientific">Calycina marina</name>
    <dbReference type="NCBI Taxonomy" id="1763456"/>
    <lineage>
        <taxon>Eukaryota</taxon>
        <taxon>Fungi</taxon>
        <taxon>Dikarya</taxon>
        <taxon>Ascomycota</taxon>
        <taxon>Pezizomycotina</taxon>
        <taxon>Leotiomycetes</taxon>
        <taxon>Helotiales</taxon>
        <taxon>Pezizellaceae</taxon>
        <taxon>Calycina</taxon>
    </lineage>
</organism>
<dbReference type="GO" id="GO:0016651">
    <property type="term" value="F:oxidoreductase activity, acting on NAD(P)H"/>
    <property type="evidence" value="ECO:0007669"/>
    <property type="project" value="InterPro"/>
</dbReference>
<feature type="compositionally biased region" description="Polar residues" evidence="3">
    <location>
        <begin position="1"/>
        <end position="14"/>
    </location>
</feature>
<dbReference type="Proteomes" id="UP000887226">
    <property type="component" value="Unassembled WGS sequence"/>
</dbReference>
<dbReference type="EMBL" id="MU254175">
    <property type="protein sequence ID" value="KAG9241658.1"/>
    <property type="molecule type" value="Genomic_DNA"/>
</dbReference>
<dbReference type="Pfam" id="PF08240">
    <property type="entry name" value="ADH_N"/>
    <property type="match status" value="1"/>
</dbReference>
<comment type="similarity">
    <text evidence="1">Belongs to the zinc-containing alcohol dehydrogenase family.</text>
</comment>
<evidence type="ECO:0000256" key="3">
    <source>
        <dbReference type="SAM" id="MobiDB-lite"/>
    </source>
</evidence>
<keyword evidence="7" id="KW-1185">Reference proteome</keyword>
<gene>
    <name evidence="6" type="ORF">BJ878DRAFT_216717</name>
</gene>
<dbReference type="SUPFAM" id="SSF51735">
    <property type="entry name" value="NAD(P)-binding Rossmann-fold domains"/>
    <property type="match status" value="1"/>
</dbReference>
<proteinExistence type="inferred from homology"/>
<keyword evidence="2" id="KW-0560">Oxidoreductase</keyword>
<reference evidence="6" key="1">
    <citation type="journal article" date="2021" name="IMA Fungus">
        <title>Genomic characterization of three marine fungi, including Emericellopsis atlantica sp. nov. with signatures of a generalist lifestyle and marine biomass degradation.</title>
        <authorList>
            <person name="Hagestad O.C."/>
            <person name="Hou L."/>
            <person name="Andersen J.H."/>
            <person name="Hansen E.H."/>
            <person name="Altermark B."/>
            <person name="Li C."/>
            <person name="Kuhnert E."/>
            <person name="Cox R.J."/>
            <person name="Crous P.W."/>
            <person name="Spatafora J.W."/>
            <person name="Lail K."/>
            <person name="Amirebrahimi M."/>
            <person name="Lipzen A."/>
            <person name="Pangilinan J."/>
            <person name="Andreopoulos W."/>
            <person name="Hayes R.D."/>
            <person name="Ng V."/>
            <person name="Grigoriev I.V."/>
            <person name="Jackson S.A."/>
            <person name="Sutton T.D.S."/>
            <person name="Dobson A.D.W."/>
            <person name="Rama T."/>
        </authorList>
    </citation>
    <scope>NUCLEOTIDE SEQUENCE</scope>
    <source>
        <strain evidence="6">TRa3180A</strain>
    </source>
</reference>
<feature type="domain" description="Alcohol dehydrogenase-like N-terminal" evidence="5">
    <location>
        <begin position="105"/>
        <end position="192"/>
    </location>
</feature>
<feature type="region of interest" description="Disordered" evidence="3">
    <location>
        <begin position="38"/>
        <end position="57"/>
    </location>
</feature>
<evidence type="ECO:0000259" key="5">
    <source>
        <dbReference type="Pfam" id="PF08240"/>
    </source>
</evidence>
<dbReference type="Gene3D" id="3.90.180.10">
    <property type="entry name" value="Medium-chain alcohol dehydrogenases, catalytic domain"/>
    <property type="match status" value="1"/>
</dbReference>
<comment type="caution">
    <text evidence="6">The sequence shown here is derived from an EMBL/GenBank/DDBJ whole genome shotgun (WGS) entry which is preliminary data.</text>
</comment>
<dbReference type="Pfam" id="PF00107">
    <property type="entry name" value="ADH_zinc_N"/>
    <property type="match status" value="1"/>
</dbReference>
<dbReference type="OrthoDB" id="10257049at2759"/>
<dbReference type="InterPro" id="IPR013149">
    <property type="entry name" value="ADH-like_C"/>
</dbReference>
<dbReference type="InterPro" id="IPR047122">
    <property type="entry name" value="Trans-enoyl_RdTase-like"/>
</dbReference>
<dbReference type="PANTHER" id="PTHR45348:SF2">
    <property type="entry name" value="ZINC-TYPE ALCOHOL DEHYDROGENASE-LIKE PROTEIN C2E1P3.01"/>
    <property type="match status" value="1"/>
</dbReference>
<evidence type="ECO:0000313" key="7">
    <source>
        <dbReference type="Proteomes" id="UP000887226"/>
    </source>
</evidence>
<protein>
    <submittedName>
        <fullName evidence="6">Uncharacterized protein</fullName>
    </submittedName>
</protein>
<dbReference type="InterPro" id="IPR011032">
    <property type="entry name" value="GroES-like_sf"/>
</dbReference>
<evidence type="ECO:0000313" key="6">
    <source>
        <dbReference type="EMBL" id="KAG9241658.1"/>
    </source>
</evidence>
<dbReference type="Gene3D" id="3.40.50.720">
    <property type="entry name" value="NAD(P)-binding Rossmann-like Domain"/>
    <property type="match status" value="1"/>
</dbReference>
<feature type="domain" description="Alcohol dehydrogenase-like C-terminal" evidence="4">
    <location>
        <begin position="281"/>
        <end position="373"/>
    </location>
</feature>
<accession>A0A9P7YX61</accession>
<name>A0A9P7YX61_9HELO</name>
<dbReference type="InterPro" id="IPR036291">
    <property type="entry name" value="NAD(P)-bd_dom_sf"/>
</dbReference>
<dbReference type="SUPFAM" id="SSF50129">
    <property type="entry name" value="GroES-like"/>
    <property type="match status" value="1"/>
</dbReference>
<evidence type="ECO:0000259" key="4">
    <source>
        <dbReference type="Pfam" id="PF00107"/>
    </source>
</evidence>
<sequence>MSFAQEINLSQSLDPQKEDQMFTPPKTPPEDNEVKVKIVHPWPEPETEAEEGSSSKRRKIGPILDAISADVKEFKVSHQEVLWLHAPKERYKHSKEQAIHTLNNDREMLVAVKAIGLNPIDWKAPDFGWGLPVLPAIAGRDLAGKVAIPPNTTSRFKQGDNVLAISTDYRDNRKAAFQQYTVVSDFNACKLPSHVTASQAAPIGVAFVAAALALGICAGLDFLGTDDRARGPDLLRAVRALPRDAIAKDIQEECFEGVKEDERAKAGDWIVIWGGSSASACCAIQLAKLGGMKVIAVVDIARSGDRMLKYGADLLVDRMDPARAIAIIKGVTNGKLRFALDAVGRPTASILAQTMCAELDSKSRAHLVGLVAVPKPAVDGVVSHSVPIKAFHEAPAVGEGLCIWLENLIAHDMIILPDIEIAEGGLGGINTALDRLRDGSVNGPRIVVPL</sequence>
<dbReference type="PANTHER" id="PTHR45348">
    <property type="entry name" value="HYPOTHETICAL OXIDOREDUCTASE (EUROFUNG)"/>
    <property type="match status" value="1"/>
</dbReference>
<dbReference type="InterPro" id="IPR013154">
    <property type="entry name" value="ADH-like_N"/>
</dbReference>
<evidence type="ECO:0000256" key="1">
    <source>
        <dbReference type="ARBA" id="ARBA00008072"/>
    </source>
</evidence>
<dbReference type="CDD" id="cd08249">
    <property type="entry name" value="enoyl_reductase_like"/>
    <property type="match status" value="1"/>
</dbReference>
<feature type="region of interest" description="Disordered" evidence="3">
    <location>
        <begin position="1"/>
        <end position="33"/>
    </location>
</feature>